<proteinExistence type="predicted"/>
<evidence type="ECO:0000256" key="5">
    <source>
        <dbReference type="ARBA" id="ARBA00022777"/>
    </source>
</evidence>
<dbReference type="PROSITE" id="PS50109">
    <property type="entry name" value="HIS_KIN"/>
    <property type="match status" value="1"/>
</dbReference>
<gene>
    <name evidence="9" type="ORF">DU002_04700</name>
</gene>
<feature type="transmembrane region" description="Helical" evidence="7">
    <location>
        <begin position="12"/>
        <end position="37"/>
    </location>
</feature>
<evidence type="ECO:0000313" key="9">
    <source>
        <dbReference type="EMBL" id="RCU51772.1"/>
    </source>
</evidence>
<sequence length="434" mass="48600">MARMNKSLPSAITCLVLGVAISITLIYSLLILLYSWMVEDNIFNRLVAAEADFIEQSYQQSGTLPQPRSGFVTLHRNWQDMPQELIDARKRKQDRIEFDLNDGSTVHIHVLQLEGIDYVLMAKVDDFEVSKEYLPNLLGWLALLALAGAALVSIIAFVIGRRLTRPIKKLADQVSCLPTESNGATFANNYPDNEIRVLANAVETSFFNLQDALQREINFTRDVSHEIRTPISILKNLLDSRSHSQQLTPSDYQQAQRAIFELEKVTHTLLALARNESKQKSELDMTQLVENTLLEHFELNNSEKGQKLSLQLSLQEGIHLHANRNLTQILLNNIISNIVQYATGSDVEIRLTSTSISFINHTTTPVPVQPEAAGVKAQLSTGIGQGLNLIERICAVNHWQMETHSSPTVPLNSEHSSSKETTSAFKLTVHFNPT</sequence>
<dbReference type="InterPro" id="IPR036097">
    <property type="entry name" value="HisK_dim/P_sf"/>
</dbReference>
<dbReference type="Proteomes" id="UP000252558">
    <property type="component" value="Unassembled WGS sequence"/>
</dbReference>
<dbReference type="EMBL" id="QPID01000002">
    <property type="protein sequence ID" value="RCU51772.1"/>
    <property type="molecule type" value="Genomic_DNA"/>
</dbReference>
<dbReference type="GO" id="GO:0005886">
    <property type="term" value="C:plasma membrane"/>
    <property type="evidence" value="ECO:0007669"/>
    <property type="project" value="TreeGrafter"/>
</dbReference>
<accession>A0A368NMG6</accession>
<dbReference type="Gene3D" id="6.10.340.10">
    <property type="match status" value="1"/>
</dbReference>
<evidence type="ECO:0000313" key="10">
    <source>
        <dbReference type="Proteomes" id="UP000252558"/>
    </source>
</evidence>
<dbReference type="EC" id="2.7.13.3" evidence="2"/>
<comment type="caution">
    <text evidence="9">The sequence shown here is derived from an EMBL/GenBank/DDBJ whole genome shotgun (WGS) entry which is preliminary data.</text>
</comment>
<dbReference type="PANTHER" id="PTHR45436:SF5">
    <property type="entry name" value="SENSOR HISTIDINE KINASE TRCS"/>
    <property type="match status" value="1"/>
</dbReference>
<keyword evidence="10" id="KW-1185">Reference proteome</keyword>
<dbReference type="Gene3D" id="3.30.565.10">
    <property type="entry name" value="Histidine kinase-like ATPase, C-terminal domain"/>
    <property type="match status" value="1"/>
</dbReference>
<evidence type="ECO:0000256" key="7">
    <source>
        <dbReference type="SAM" id="Phobius"/>
    </source>
</evidence>
<dbReference type="InterPro" id="IPR036890">
    <property type="entry name" value="HATPase_C_sf"/>
</dbReference>
<dbReference type="InterPro" id="IPR050428">
    <property type="entry name" value="TCS_sensor_his_kinase"/>
</dbReference>
<protein>
    <recommendedName>
        <fullName evidence="2">histidine kinase</fullName>
        <ecNumber evidence="2">2.7.13.3</ecNumber>
    </recommendedName>
</protein>
<keyword evidence="7" id="KW-0812">Transmembrane</keyword>
<evidence type="ECO:0000256" key="2">
    <source>
        <dbReference type="ARBA" id="ARBA00012438"/>
    </source>
</evidence>
<evidence type="ECO:0000256" key="4">
    <source>
        <dbReference type="ARBA" id="ARBA00022679"/>
    </source>
</evidence>
<dbReference type="GO" id="GO:0000155">
    <property type="term" value="F:phosphorelay sensor kinase activity"/>
    <property type="evidence" value="ECO:0007669"/>
    <property type="project" value="InterPro"/>
</dbReference>
<dbReference type="InterPro" id="IPR005467">
    <property type="entry name" value="His_kinase_dom"/>
</dbReference>
<dbReference type="SUPFAM" id="SSF47384">
    <property type="entry name" value="Homodimeric domain of signal transducing histidine kinase"/>
    <property type="match status" value="1"/>
</dbReference>
<reference evidence="9 10" key="1">
    <citation type="submission" date="2018-07" db="EMBL/GenBank/DDBJ databases">
        <title>Corallincola holothuriorum sp. nov., a new facultative anaerobe isolated from sea cucumber Apostichopus japonicus.</title>
        <authorList>
            <person name="Xia H."/>
        </authorList>
    </citation>
    <scope>NUCLEOTIDE SEQUENCE [LARGE SCALE GENOMIC DNA]</scope>
    <source>
        <strain evidence="9 10">C4</strain>
    </source>
</reference>
<organism evidence="9 10">
    <name type="scientific">Corallincola holothuriorum</name>
    <dbReference type="NCBI Taxonomy" id="2282215"/>
    <lineage>
        <taxon>Bacteria</taxon>
        <taxon>Pseudomonadati</taxon>
        <taxon>Pseudomonadota</taxon>
        <taxon>Gammaproteobacteria</taxon>
        <taxon>Alteromonadales</taxon>
        <taxon>Psychromonadaceae</taxon>
        <taxon>Corallincola</taxon>
    </lineage>
</organism>
<evidence type="ECO:0000256" key="3">
    <source>
        <dbReference type="ARBA" id="ARBA00022553"/>
    </source>
</evidence>
<dbReference type="PANTHER" id="PTHR45436">
    <property type="entry name" value="SENSOR HISTIDINE KINASE YKOH"/>
    <property type="match status" value="1"/>
</dbReference>
<name>A0A368NMG6_9GAMM</name>
<dbReference type="SUPFAM" id="SSF55874">
    <property type="entry name" value="ATPase domain of HSP90 chaperone/DNA topoisomerase II/histidine kinase"/>
    <property type="match status" value="1"/>
</dbReference>
<keyword evidence="7" id="KW-1133">Transmembrane helix</keyword>
<keyword evidence="3" id="KW-0597">Phosphoprotein</keyword>
<dbReference type="AlphaFoldDB" id="A0A368NMG6"/>
<dbReference type="CDD" id="cd00082">
    <property type="entry name" value="HisKA"/>
    <property type="match status" value="1"/>
</dbReference>
<evidence type="ECO:0000256" key="1">
    <source>
        <dbReference type="ARBA" id="ARBA00000085"/>
    </source>
</evidence>
<comment type="catalytic activity">
    <reaction evidence="1">
        <text>ATP + protein L-histidine = ADP + protein N-phospho-L-histidine.</text>
        <dbReference type="EC" id="2.7.13.3"/>
    </reaction>
</comment>
<keyword evidence="7" id="KW-0472">Membrane</keyword>
<feature type="domain" description="Histidine kinase" evidence="8">
    <location>
        <begin position="222"/>
        <end position="393"/>
    </location>
</feature>
<evidence type="ECO:0000259" key="8">
    <source>
        <dbReference type="PROSITE" id="PS50109"/>
    </source>
</evidence>
<keyword evidence="4" id="KW-0808">Transferase</keyword>
<evidence type="ECO:0000256" key="6">
    <source>
        <dbReference type="SAM" id="MobiDB-lite"/>
    </source>
</evidence>
<keyword evidence="5 9" id="KW-0418">Kinase</keyword>
<dbReference type="InterPro" id="IPR003661">
    <property type="entry name" value="HisK_dim/P_dom"/>
</dbReference>
<feature type="region of interest" description="Disordered" evidence="6">
    <location>
        <begin position="405"/>
        <end position="424"/>
    </location>
</feature>
<feature type="transmembrane region" description="Helical" evidence="7">
    <location>
        <begin position="137"/>
        <end position="159"/>
    </location>
</feature>